<dbReference type="Proteomes" id="UP000593579">
    <property type="component" value="Unassembled WGS sequence"/>
</dbReference>
<keyword evidence="3" id="KW-1185">Reference proteome</keyword>
<dbReference type="EMBL" id="JABEZY010000004">
    <property type="protein sequence ID" value="MBA0736592.1"/>
    <property type="molecule type" value="Genomic_DNA"/>
</dbReference>
<dbReference type="InterPro" id="IPR002156">
    <property type="entry name" value="RNaseH_domain"/>
</dbReference>
<accession>A0A7J9BK68</accession>
<proteinExistence type="predicted"/>
<evidence type="ECO:0000259" key="1">
    <source>
        <dbReference type="Pfam" id="PF13456"/>
    </source>
</evidence>
<sequence>MAVCKIEHIRVEWVELCTLMEGIKLARTKNLERVIFKSDSASIVNRVQKSKKDITIIGHRVNETINMLDFFSEFEVKWIWRSKNKVANHLCKLALAKNCNLLFEMDYPSEIHNYVIYDSS</sequence>
<dbReference type="InterPro" id="IPR036397">
    <property type="entry name" value="RNaseH_sf"/>
</dbReference>
<dbReference type="AlphaFoldDB" id="A0A7J9BK68"/>
<dbReference type="InterPro" id="IPR044730">
    <property type="entry name" value="RNase_H-like_dom_plant"/>
</dbReference>
<dbReference type="PANTHER" id="PTHR47723">
    <property type="entry name" value="OS05G0353850 PROTEIN"/>
    <property type="match status" value="1"/>
</dbReference>
<dbReference type="Gene3D" id="3.30.420.10">
    <property type="entry name" value="Ribonuclease H-like superfamily/Ribonuclease H"/>
    <property type="match status" value="1"/>
</dbReference>
<dbReference type="InterPro" id="IPR012337">
    <property type="entry name" value="RNaseH-like_sf"/>
</dbReference>
<dbReference type="GO" id="GO:0003676">
    <property type="term" value="F:nucleic acid binding"/>
    <property type="evidence" value="ECO:0007669"/>
    <property type="project" value="InterPro"/>
</dbReference>
<dbReference type="Pfam" id="PF13456">
    <property type="entry name" value="RVT_3"/>
    <property type="match status" value="1"/>
</dbReference>
<evidence type="ECO:0000313" key="3">
    <source>
        <dbReference type="Proteomes" id="UP000593579"/>
    </source>
</evidence>
<dbReference type="OrthoDB" id="982013at2759"/>
<dbReference type="GO" id="GO:0004523">
    <property type="term" value="F:RNA-DNA hybrid ribonuclease activity"/>
    <property type="evidence" value="ECO:0007669"/>
    <property type="project" value="InterPro"/>
</dbReference>
<dbReference type="InterPro" id="IPR053151">
    <property type="entry name" value="RNase_H-like"/>
</dbReference>
<comment type="caution">
    <text evidence="2">The sequence shown here is derived from an EMBL/GenBank/DDBJ whole genome shotgun (WGS) entry which is preliminary data.</text>
</comment>
<dbReference type="PANTHER" id="PTHR47723:SF19">
    <property type="entry name" value="POLYNUCLEOTIDYL TRANSFERASE, RIBONUCLEASE H-LIKE SUPERFAMILY PROTEIN"/>
    <property type="match status" value="1"/>
</dbReference>
<dbReference type="CDD" id="cd06222">
    <property type="entry name" value="RNase_H_like"/>
    <property type="match status" value="1"/>
</dbReference>
<gene>
    <name evidence="2" type="ORF">Gogos_010128</name>
</gene>
<protein>
    <recommendedName>
        <fullName evidence="1">RNase H type-1 domain-containing protein</fullName>
    </recommendedName>
</protein>
<feature type="domain" description="RNase H type-1" evidence="1">
    <location>
        <begin position="8"/>
        <end position="94"/>
    </location>
</feature>
<organism evidence="2 3">
    <name type="scientific">Gossypium gossypioides</name>
    <name type="common">Mexican cotton</name>
    <name type="synonym">Selera gossypioides</name>
    <dbReference type="NCBI Taxonomy" id="34282"/>
    <lineage>
        <taxon>Eukaryota</taxon>
        <taxon>Viridiplantae</taxon>
        <taxon>Streptophyta</taxon>
        <taxon>Embryophyta</taxon>
        <taxon>Tracheophyta</taxon>
        <taxon>Spermatophyta</taxon>
        <taxon>Magnoliopsida</taxon>
        <taxon>eudicotyledons</taxon>
        <taxon>Gunneridae</taxon>
        <taxon>Pentapetalae</taxon>
        <taxon>rosids</taxon>
        <taxon>malvids</taxon>
        <taxon>Malvales</taxon>
        <taxon>Malvaceae</taxon>
        <taxon>Malvoideae</taxon>
        <taxon>Gossypium</taxon>
    </lineage>
</organism>
<dbReference type="SUPFAM" id="SSF53098">
    <property type="entry name" value="Ribonuclease H-like"/>
    <property type="match status" value="1"/>
</dbReference>
<name>A0A7J9BK68_GOSGO</name>
<reference evidence="2 3" key="1">
    <citation type="journal article" date="2019" name="Genome Biol. Evol.">
        <title>Insights into the evolution of the New World diploid cottons (Gossypium, subgenus Houzingenia) based on genome sequencing.</title>
        <authorList>
            <person name="Grover C.E."/>
            <person name="Arick M.A. 2nd"/>
            <person name="Thrash A."/>
            <person name="Conover J.L."/>
            <person name="Sanders W.S."/>
            <person name="Peterson D.G."/>
            <person name="Frelichowski J.E."/>
            <person name="Scheffler J.A."/>
            <person name="Scheffler B.E."/>
            <person name="Wendel J.F."/>
        </authorList>
    </citation>
    <scope>NUCLEOTIDE SEQUENCE [LARGE SCALE GENOMIC DNA]</scope>
    <source>
        <strain evidence="2">5</strain>
        <tissue evidence="2">Leaf</tissue>
    </source>
</reference>
<evidence type="ECO:0000313" key="2">
    <source>
        <dbReference type="EMBL" id="MBA0736592.1"/>
    </source>
</evidence>